<name>A0A2P4QQK2_RHIID</name>
<protein>
    <submittedName>
        <fullName evidence="2">Uncharacterized protein</fullName>
    </submittedName>
</protein>
<organism evidence="2 3">
    <name type="scientific">Rhizophagus irregularis (strain DAOM 181602 / DAOM 197198 / MUCL 43194)</name>
    <name type="common">Arbuscular mycorrhizal fungus</name>
    <name type="synonym">Glomus intraradices</name>
    <dbReference type="NCBI Taxonomy" id="747089"/>
    <lineage>
        <taxon>Eukaryota</taxon>
        <taxon>Fungi</taxon>
        <taxon>Fungi incertae sedis</taxon>
        <taxon>Mucoromycota</taxon>
        <taxon>Glomeromycotina</taxon>
        <taxon>Glomeromycetes</taxon>
        <taxon>Glomerales</taxon>
        <taxon>Glomeraceae</taxon>
        <taxon>Rhizophagus</taxon>
    </lineage>
</organism>
<dbReference type="InterPro" id="IPR036291">
    <property type="entry name" value="NAD(P)-bd_dom_sf"/>
</dbReference>
<dbReference type="Pfam" id="PF00106">
    <property type="entry name" value="adh_short"/>
    <property type="match status" value="1"/>
</dbReference>
<dbReference type="EMBL" id="AUPC02000022">
    <property type="protein sequence ID" value="POG79895.1"/>
    <property type="molecule type" value="Genomic_DNA"/>
</dbReference>
<comment type="caution">
    <text evidence="2">The sequence shown here is derived from an EMBL/GenBank/DDBJ whole genome shotgun (WGS) entry which is preliminary data.</text>
</comment>
<dbReference type="GO" id="GO:0016491">
    <property type="term" value="F:oxidoreductase activity"/>
    <property type="evidence" value="ECO:0007669"/>
    <property type="project" value="UniProtKB-KW"/>
</dbReference>
<dbReference type="AlphaFoldDB" id="A0A2P4QQK2"/>
<evidence type="ECO:0000256" key="1">
    <source>
        <dbReference type="ARBA" id="ARBA00023002"/>
    </source>
</evidence>
<gene>
    <name evidence="2" type="ORF">GLOIN_2v1765239</name>
</gene>
<dbReference type="PANTHER" id="PTHR43658:SF8">
    <property type="entry name" value="17-BETA-HYDROXYSTEROID DEHYDROGENASE 14-RELATED"/>
    <property type="match status" value="1"/>
</dbReference>
<dbReference type="SUPFAM" id="SSF51735">
    <property type="entry name" value="NAD(P)-binding Rossmann-fold domains"/>
    <property type="match status" value="1"/>
</dbReference>
<dbReference type="InterPro" id="IPR002347">
    <property type="entry name" value="SDR_fam"/>
</dbReference>
<proteinExistence type="predicted"/>
<sequence>MTEKTFFKEQEKNVLFVQANVTSEEEITKAIQQAIDKFGENIRGVLNCAGVLVTGKIVDSKGMPLNLDSFKFAINVNLVNTNF</sequence>
<reference evidence="2 3" key="1">
    <citation type="journal article" date="2013" name="Proc. Natl. Acad. Sci. U.S.A.">
        <title>Genome of an arbuscular mycorrhizal fungus provides insight into the oldest plant symbiosis.</title>
        <authorList>
            <person name="Tisserant E."/>
            <person name="Malbreil M."/>
            <person name="Kuo A."/>
            <person name="Kohler A."/>
            <person name="Symeonidi A."/>
            <person name="Balestrini R."/>
            <person name="Charron P."/>
            <person name="Duensing N."/>
            <person name="Frei Dit Frey N."/>
            <person name="Gianinazzi-Pearson V."/>
            <person name="Gilbert L.B."/>
            <person name="Handa Y."/>
            <person name="Herr J.R."/>
            <person name="Hijri M."/>
            <person name="Koul R."/>
            <person name="Kawaguchi M."/>
            <person name="Krajinski F."/>
            <person name="Lammers P.J."/>
            <person name="Masclaux F.G."/>
            <person name="Murat C."/>
            <person name="Morin E."/>
            <person name="Ndikumana S."/>
            <person name="Pagni M."/>
            <person name="Petitpierre D."/>
            <person name="Requena N."/>
            <person name="Rosikiewicz P."/>
            <person name="Riley R."/>
            <person name="Saito K."/>
            <person name="San Clemente H."/>
            <person name="Shapiro H."/>
            <person name="van Tuinen D."/>
            <person name="Becard G."/>
            <person name="Bonfante P."/>
            <person name="Paszkowski U."/>
            <person name="Shachar-Hill Y.Y."/>
            <person name="Tuskan G.A."/>
            <person name="Young P.W."/>
            <person name="Sanders I.R."/>
            <person name="Henrissat B."/>
            <person name="Rensing S.A."/>
            <person name="Grigoriev I.V."/>
            <person name="Corradi N."/>
            <person name="Roux C."/>
            <person name="Martin F."/>
        </authorList>
    </citation>
    <scope>NUCLEOTIDE SEQUENCE [LARGE SCALE GENOMIC DNA]</scope>
    <source>
        <strain evidence="2 3">DAOM 197198</strain>
    </source>
</reference>
<keyword evidence="3" id="KW-1185">Reference proteome</keyword>
<evidence type="ECO:0000313" key="2">
    <source>
        <dbReference type="EMBL" id="POG79895.1"/>
    </source>
</evidence>
<dbReference type="PANTHER" id="PTHR43658">
    <property type="entry name" value="SHORT-CHAIN DEHYDROGENASE/REDUCTASE"/>
    <property type="match status" value="1"/>
</dbReference>
<dbReference type="Gene3D" id="3.40.50.720">
    <property type="entry name" value="NAD(P)-binding Rossmann-like Domain"/>
    <property type="match status" value="1"/>
</dbReference>
<dbReference type="Proteomes" id="UP000018888">
    <property type="component" value="Unassembled WGS sequence"/>
</dbReference>
<accession>A0A2P4QQK2</accession>
<evidence type="ECO:0000313" key="3">
    <source>
        <dbReference type="Proteomes" id="UP000018888"/>
    </source>
</evidence>
<keyword evidence="1" id="KW-0560">Oxidoreductase</keyword>
<reference evidence="2 3" key="2">
    <citation type="journal article" date="2018" name="New Phytol.">
        <title>High intraspecific genome diversity in the model arbuscular mycorrhizal symbiont Rhizophagus irregularis.</title>
        <authorList>
            <person name="Chen E.C.H."/>
            <person name="Morin E."/>
            <person name="Beaudet D."/>
            <person name="Noel J."/>
            <person name="Yildirir G."/>
            <person name="Ndikumana S."/>
            <person name="Charron P."/>
            <person name="St-Onge C."/>
            <person name="Giorgi J."/>
            <person name="Kruger M."/>
            <person name="Marton T."/>
            <person name="Ropars J."/>
            <person name="Grigoriev I.V."/>
            <person name="Hainaut M."/>
            <person name="Henrissat B."/>
            <person name="Roux C."/>
            <person name="Martin F."/>
            <person name="Corradi N."/>
        </authorList>
    </citation>
    <scope>NUCLEOTIDE SEQUENCE [LARGE SCALE GENOMIC DNA]</scope>
    <source>
        <strain evidence="2 3">DAOM 197198</strain>
    </source>
</reference>